<gene>
    <name evidence="1" type="ORF">Pc12g07110</name>
    <name evidence="1" type="ORF">PCH_Pc12g07110</name>
</gene>
<reference evidence="1 2" key="1">
    <citation type="journal article" date="2008" name="Nat. Biotechnol.">
        <title>Genome sequencing and analysis of the filamentous fungus Penicillium chrysogenum.</title>
        <authorList>
            <person name="van den Berg M.A."/>
            <person name="Albang R."/>
            <person name="Albermann K."/>
            <person name="Badger J.H."/>
            <person name="Daran J.-M."/>
            <person name="Driessen A.J.M."/>
            <person name="Garcia-Estrada C."/>
            <person name="Fedorova N.D."/>
            <person name="Harris D.M."/>
            <person name="Heijne W.H.M."/>
            <person name="Joardar V.S."/>
            <person name="Kiel J.A.K.W."/>
            <person name="Kovalchuk A."/>
            <person name="Martin J.F."/>
            <person name="Nierman W.C."/>
            <person name="Nijland J.G."/>
            <person name="Pronk J.T."/>
            <person name="Roubos J.A."/>
            <person name="van der Klei I.J."/>
            <person name="van Peij N.N.M.E."/>
            <person name="Veenhuis M."/>
            <person name="von Doehren H."/>
            <person name="Wagner C."/>
            <person name="Wortman J.R."/>
            <person name="Bovenberg R.A.L."/>
        </authorList>
    </citation>
    <scope>NUCLEOTIDE SEQUENCE [LARGE SCALE GENOMIC DNA]</scope>
    <source>
        <strain evidence="2">ATCC 28089 / DSM 1075 / NRRL 1951 / Wisconsin 54-1255</strain>
    </source>
</reference>
<dbReference type="Proteomes" id="UP000000724">
    <property type="component" value="Contig Pc00c12"/>
</dbReference>
<dbReference type="VEuPathDB" id="FungiDB:PCH_Pc12g07110"/>
<evidence type="ECO:0000313" key="2">
    <source>
        <dbReference type="Proteomes" id="UP000000724"/>
    </source>
</evidence>
<organism evidence="1 2">
    <name type="scientific">Penicillium rubens (strain ATCC 28089 / DSM 1075 / NRRL 1951 / Wisconsin 54-1255)</name>
    <name type="common">Penicillium chrysogenum</name>
    <dbReference type="NCBI Taxonomy" id="500485"/>
    <lineage>
        <taxon>Eukaryota</taxon>
        <taxon>Fungi</taxon>
        <taxon>Dikarya</taxon>
        <taxon>Ascomycota</taxon>
        <taxon>Pezizomycotina</taxon>
        <taxon>Eurotiomycetes</taxon>
        <taxon>Eurotiomycetidae</taxon>
        <taxon>Eurotiales</taxon>
        <taxon>Aspergillaceae</taxon>
        <taxon>Penicillium</taxon>
        <taxon>Penicillium chrysogenum species complex</taxon>
    </lineage>
</organism>
<sequence length="156" mass="17146">MIIVPSPSALGVGVDGLGTIIPEFPHKSSNQLHLSVDTLAVGDRIFPSQSCHAVLRKVHLGTQFLGYFAQLKPSKAASGSLAFLYRGRSGHFAHADVALFALFVAFAWDRQRIATWAPNDCLQKLVERKRNVGGHCDADNITIFVPRQLRAHIYLK</sequence>
<evidence type="ECO:0000313" key="1">
    <source>
        <dbReference type="EMBL" id="CAP80338.1"/>
    </source>
</evidence>
<accession>B6H0Y8</accession>
<dbReference type="HOGENOM" id="CLU_1687224_0_0_1"/>
<keyword evidence="2" id="KW-1185">Reference proteome</keyword>
<dbReference type="AlphaFoldDB" id="B6H0Y8"/>
<proteinExistence type="predicted"/>
<protein>
    <submittedName>
        <fullName evidence="1">Uncharacterized protein</fullName>
    </submittedName>
</protein>
<name>B6H0Y8_PENRW</name>
<dbReference type="EMBL" id="AM920427">
    <property type="protein sequence ID" value="CAP80338.1"/>
    <property type="molecule type" value="Genomic_DNA"/>
</dbReference>